<comment type="caution">
    <text evidence="4">The sequence shown here is derived from an EMBL/GenBank/DDBJ whole genome shotgun (WGS) entry which is preliminary data.</text>
</comment>
<accession>A0A9P6THD9</accession>
<dbReference type="GO" id="GO:0008270">
    <property type="term" value="F:zinc ion binding"/>
    <property type="evidence" value="ECO:0007669"/>
    <property type="project" value="UniProtKB-KW"/>
</dbReference>
<feature type="non-terminal residue" evidence="4">
    <location>
        <position position="266"/>
    </location>
</feature>
<feature type="domain" description="CCHC-type" evidence="3">
    <location>
        <begin position="192"/>
        <end position="207"/>
    </location>
</feature>
<reference evidence="4" key="1">
    <citation type="submission" date="2013-11" db="EMBL/GenBank/DDBJ databases">
        <title>Genome sequence of the fusiform rust pathogen reveals effectors for host alternation and coevolution with pine.</title>
        <authorList>
            <consortium name="DOE Joint Genome Institute"/>
            <person name="Smith K."/>
            <person name="Pendleton A."/>
            <person name="Kubisiak T."/>
            <person name="Anderson C."/>
            <person name="Salamov A."/>
            <person name="Aerts A."/>
            <person name="Riley R."/>
            <person name="Clum A."/>
            <person name="Lindquist E."/>
            <person name="Ence D."/>
            <person name="Campbell M."/>
            <person name="Kronenberg Z."/>
            <person name="Feau N."/>
            <person name="Dhillon B."/>
            <person name="Hamelin R."/>
            <person name="Burleigh J."/>
            <person name="Smith J."/>
            <person name="Yandell M."/>
            <person name="Nelson C."/>
            <person name="Grigoriev I."/>
            <person name="Davis J."/>
        </authorList>
    </citation>
    <scope>NUCLEOTIDE SEQUENCE</scope>
    <source>
        <strain evidence="4">G11</strain>
    </source>
</reference>
<keyword evidence="2" id="KW-0863">Zinc-finger</keyword>
<dbReference type="Proteomes" id="UP000886653">
    <property type="component" value="Unassembled WGS sequence"/>
</dbReference>
<name>A0A9P6THD9_9BASI</name>
<evidence type="ECO:0000313" key="4">
    <source>
        <dbReference type="EMBL" id="KAG0152407.1"/>
    </source>
</evidence>
<evidence type="ECO:0000256" key="2">
    <source>
        <dbReference type="PROSITE-ProRule" id="PRU00047"/>
    </source>
</evidence>
<dbReference type="GO" id="GO:0006397">
    <property type="term" value="P:mRNA processing"/>
    <property type="evidence" value="ECO:0007669"/>
    <property type="project" value="UniProtKB-KW"/>
</dbReference>
<dbReference type="SUPFAM" id="SSF57756">
    <property type="entry name" value="Retrovirus zinc finger-like domains"/>
    <property type="match status" value="1"/>
</dbReference>
<feature type="non-terminal residue" evidence="4">
    <location>
        <position position="1"/>
    </location>
</feature>
<dbReference type="OrthoDB" id="2507130at2759"/>
<dbReference type="SMART" id="SM00343">
    <property type="entry name" value="ZnF_C2HC"/>
    <property type="match status" value="2"/>
</dbReference>
<evidence type="ECO:0000256" key="1">
    <source>
        <dbReference type="ARBA" id="ARBA00022664"/>
    </source>
</evidence>
<keyword evidence="2" id="KW-0479">Metal-binding</keyword>
<gene>
    <name evidence="4" type="ORF">CROQUDRAFT_18952</name>
</gene>
<dbReference type="Gene3D" id="4.10.60.10">
    <property type="entry name" value="Zinc finger, CCHC-type"/>
    <property type="match status" value="1"/>
</dbReference>
<dbReference type="GO" id="GO:0003676">
    <property type="term" value="F:nucleic acid binding"/>
    <property type="evidence" value="ECO:0007669"/>
    <property type="project" value="InterPro"/>
</dbReference>
<dbReference type="InterPro" id="IPR001878">
    <property type="entry name" value="Znf_CCHC"/>
</dbReference>
<keyword evidence="2" id="KW-0862">Zinc</keyword>
<keyword evidence="5" id="KW-1185">Reference proteome</keyword>
<keyword evidence="1" id="KW-0507">mRNA processing</keyword>
<protein>
    <recommendedName>
        <fullName evidence="3">CCHC-type domain-containing protein</fullName>
    </recommendedName>
</protein>
<dbReference type="InterPro" id="IPR036875">
    <property type="entry name" value="Znf_CCHC_sf"/>
</dbReference>
<dbReference type="PROSITE" id="PS50158">
    <property type="entry name" value="ZF_CCHC"/>
    <property type="match status" value="1"/>
</dbReference>
<proteinExistence type="predicted"/>
<organism evidence="4 5">
    <name type="scientific">Cronartium quercuum f. sp. fusiforme G11</name>
    <dbReference type="NCBI Taxonomy" id="708437"/>
    <lineage>
        <taxon>Eukaryota</taxon>
        <taxon>Fungi</taxon>
        <taxon>Dikarya</taxon>
        <taxon>Basidiomycota</taxon>
        <taxon>Pucciniomycotina</taxon>
        <taxon>Pucciniomycetes</taxon>
        <taxon>Pucciniales</taxon>
        <taxon>Coleosporiaceae</taxon>
        <taxon>Cronartium</taxon>
    </lineage>
</organism>
<evidence type="ECO:0000259" key="3">
    <source>
        <dbReference type="PROSITE" id="PS50158"/>
    </source>
</evidence>
<dbReference type="EMBL" id="MU167208">
    <property type="protein sequence ID" value="KAG0152407.1"/>
    <property type="molecule type" value="Genomic_DNA"/>
</dbReference>
<evidence type="ECO:0000313" key="5">
    <source>
        <dbReference type="Proteomes" id="UP000886653"/>
    </source>
</evidence>
<dbReference type="AlphaFoldDB" id="A0A9P6THD9"/>
<sequence length="266" mass="29203">KPPPANKVINQFKPAQLVIYAPPGKSPFKGCKPKEVTDAVNKALELIEAKLDGDQIRVRGVSVLPSGDIKLFIASRHIKTWLLHNKHLWSTLAHPDLVTSQTHFPVLIHSVPTDAEPTSDTFIANFVTENTIAESEIISARWLVKPSEDAAHGSIVMNFTSKLVASQIERGRVFIENSISHGDEYDKLPTQCFSCQELGHIAHRCRNGPVCAICAEGHNTRDCPAQDCPSRCAQCLNHEAKHVGQVKDPSAACFAHSPQSRSCPLR</sequence>